<dbReference type="InterPro" id="IPR004038">
    <property type="entry name" value="Ribosomal_eL8/eL30/eS12/Gad45"/>
</dbReference>
<evidence type="ECO:0000313" key="4">
    <source>
        <dbReference type="EMBL" id="HET20725.1"/>
    </source>
</evidence>
<evidence type="ECO:0000259" key="3">
    <source>
        <dbReference type="Pfam" id="PF01248"/>
    </source>
</evidence>
<comment type="caution">
    <text evidence="5">The sequence shown here is derived from an EMBL/GenBank/DDBJ whole genome shotgun (WGS) entry which is preliminary data.</text>
</comment>
<dbReference type="NCBIfam" id="NF002172">
    <property type="entry name" value="PRK01018.1"/>
    <property type="match status" value="1"/>
</dbReference>
<gene>
    <name evidence="4" type="ORF">ENN70_01160</name>
    <name evidence="6" type="ORF">ENR21_02545</name>
    <name evidence="5" type="ORF">ENW66_09565</name>
</gene>
<protein>
    <submittedName>
        <fullName evidence="5">50S ribosomal protein L30e</fullName>
    </submittedName>
</protein>
<dbReference type="AlphaFoldDB" id="A0A7C3MGM7"/>
<organism evidence="5">
    <name type="scientific">Archaeoglobus fulgidus</name>
    <dbReference type="NCBI Taxonomy" id="2234"/>
    <lineage>
        <taxon>Archaea</taxon>
        <taxon>Methanobacteriati</taxon>
        <taxon>Methanobacteriota</taxon>
        <taxon>Archaeoglobi</taxon>
        <taxon>Archaeoglobales</taxon>
        <taxon>Archaeoglobaceae</taxon>
        <taxon>Archaeoglobus</taxon>
    </lineage>
</organism>
<name>A0A7C3MGM7_ARCFL</name>
<proteinExistence type="predicted"/>
<reference evidence="5" key="1">
    <citation type="journal article" date="2020" name="mSystems">
        <title>Genome- and Community-Level Interaction Insights into Carbon Utilization and Element Cycling Functions of Hydrothermarchaeota in Hydrothermal Sediment.</title>
        <authorList>
            <person name="Zhou Z."/>
            <person name="Liu Y."/>
            <person name="Xu W."/>
            <person name="Pan J."/>
            <person name="Luo Z.H."/>
            <person name="Li M."/>
        </authorList>
    </citation>
    <scope>NUCLEOTIDE SEQUENCE [LARGE SCALE GENOMIC DNA]</scope>
    <source>
        <strain evidence="4">SpSt-12</strain>
        <strain evidence="6">SpSt-38</strain>
        <strain evidence="5">SpSt-87</strain>
    </source>
</reference>
<dbReference type="EMBL" id="DSQD01000076">
    <property type="protein sequence ID" value="HGF87308.1"/>
    <property type="molecule type" value="Genomic_DNA"/>
</dbReference>
<feature type="domain" description="Ribosomal protein eL8/eL30/eS12/Gadd45" evidence="3">
    <location>
        <begin position="3"/>
        <end position="84"/>
    </location>
</feature>
<dbReference type="Gene3D" id="3.30.1330.30">
    <property type="match status" value="1"/>
</dbReference>
<dbReference type="SUPFAM" id="SSF55315">
    <property type="entry name" value="L30e-like"/>
    <property type="match status" value="1"/>
</dbReference>
<sequence length="86" mass="9267">MTEVESIIKTVLKTGKYRLGSKSTLKSLQRGEAKAVIVASNCPENVLEKIKSYDVKILVYSGTNMELGALCGKPFSVAAMAVTEDI</sequence>
<dbReference type="GO" id="GO:0005840">
    <property type="term" value="C:ribosome"/>
    <property type="evidence" value="ECO:0007669"/>
    <property type="project" value="UniProtKB-KW"/>
</dbReference>
<evidence type="ECO:0000313" key="5">
    <source>
        <dbReference type="EMBL" id="HFW33176.1"/>
    </source>
</evidence>
<evidence type="ECO:0000256" key="2">
    <source>
        <dbReference type="ARBA" id="ARBA00023274"/>
    </source>
</evidence>
<dbReference type="GO" id="GO:1990904">
    <property type="term" value="C:ribonucleoprotein complex"/>
    <property type="evidence" value="ECO:0007669"/>
    <property type="project" value="UniProtKB-KW"/>
</dbReference>
<dbReference type="InterPro" id="IPR029064">
    <property type="entry name" value="Ribosomal_eL30-like_sf"/>
</dbReference>
<dbReference type="Pfam" id="PF01248">
    <property type="entry name" value="Ribosomal_L7Ae"/>
    <property type="match status" value="1"/>
</dbReference>
<dbReference type="PANTHER" id="PTHR11449">
    <property type="entry name" value="RIBOSOMAL PROTEIN L30"/>
    <property type="match status" value="1"/>
</dbReference>
<keyword evidence="2" id="KW-0687">Ribonucleoprotein</keyword>
<dbReference type="EMBL" id="DSCQ01000019">
    <property type="protein sequence ID" value="HET20725.1"/>
    <property type="molecule type" value="Genomic_DNA"/>
</dbReference>
<evidence type="ECO:0000256" key="1">
    <source>
        <dbReference type="ARBA" id="ARBA00022980"/>
    </source>
</evidence>
<dbReference type="InterPro" id="IPR039109">
    <property type="entry name" value="Ribosomal_eL30-like"/>
</dbReference>
<keyword evidence="1 5" id="KW-0689">Ribosomal protein</keyword>
<dbReference type="EMBL" id="DTLB01000052">
    <property type="protein sequence ID" value="HFW33176.1"/>
    <property type="molecule type" value="Genomic_DNA"/>
</dbReference>
<accession>A0A7C3MGM7</accession>
<dbReference type="GO" id="GO:0003723">
    <property type="term" value="F:RNA binding"/>
    <property type="evidence" value="ECO:0007669"/>
    <property type="project" value="InterPro"/>
</dbReference>
<evidence type="ECO:0000313" key="6">
    <source>
        <dbReference type="EMBL" id="HGF87308.1"/>
    </source>
</evidence>